<proteinExistence type="predicted"/>
<sequence length="165" mass="19427">MNKQDLRSEHARCDFCNKSNTETKFDKAWQNYTQRNSGRQQKKKQLAKKCKFKLVFTKTSIQRQSDRRSGFELLQMNKTDAAGDLETTAAELRDTLKATIWLECVYYSASTNIWTSKSKRRFISFTLHYLDEDFKMHSWVLEVKLLPGKHDVHHIADALQECIEE</sequence>
<evidence type="ECO:0000313" key="2">
    <source>
        <dbReference type="Proteomes" id="UP000237271"/>
    </source>
</evidence>
<reference evidence="1 2" key="1">
    <citation type="journal article" date="2017" name="Genome Biol. Evol.">
        <title>Phytophthora megakarya and P. palmivora, closely related causal agents of cacao black pod rot, underwent increases in genome sizes and gene numbers by different mechanisms.</title>
        <authorList>
            <person name="Ali S.S."/>
            <person name="Shao J."/>
            <person name="Lary D.J."/>
            <person name="Kronmiller B."/>
            <person name="Shen D."/>
            <person name="Strem M.D."/>
            <person name="Amoako-Attah I."/>
            <person name="Akrofi A.Y."/>
            <person name="Begoude B.A."/>
            <person name="Ten Hoopen G.M."/>
            <person name="Coulibaly K."/>
            <person name="Kebe B.I."/>
            <person name="Melnick R.L."/>
            <person name="Guiltinan M.J."/>
            <person name="Tyler B.M."/>
            <person name="Meinhardt L.W."/>
            <person name="Bailey B.A."/>
        </authorList>
    </citation>
    <scope>NUCLEOTIDE SEQUENCE [LARGE SCALE GENOMIC DNA]</scope>
    <source>
        <strain evidence="2">sbr112.9</strain>
    </source>
</reference>
<dbReference type="OrthoDB" id="93028at2759"/>
<dbReference type="Proteomes" id="UP000237271">
    <property type="component" value="Unassembled WGS sequence"/>
</dbReference>
<dbReference type="AlphaFoldDB" id="A0A2P4Y137"/>
<comment type="caution">
    <text evidence="1">The sequence shown here is derived from an EMBL/GenBank/DDBJ whole genome shotgun (WGS) entry which is preliminary data.</text>
</comment>
<name>A0A2P4Y137_9STRA</name>
<organism evidence="1 2">
    <name type="scientific">Phytophthora palmivora</name>
    <dbReference type="NCBI Taxonomy" id="4796"/>
    <lineage>
        <taxon>Eukaryota</taxon>
        <taxon>Sar</taxon>
        <taxon>Stramenopiles</taxon>
        <taxon>Oomycota</taxon>
        <taxon>Peronosporomycetes</taxon>
        <taxon>Peronosporales</taxon>
        <taxon>Peronosporaceae</taxon>
        <taxon>Phytophthora</taxon>
    </lineage>
</organism>
<accession>A0A2P4Y137</accession>
<dbReference type="EMBL" id="NCKW01006472">
    <property type="protein sequence ID" value="POM71516.1"/>
    <property type="molecule type" value="Genomic_DNA"/>
</dbReference>
<protein>
    <submittedName>
        <fullName evidence="1">Uncharacterized protein</fullName>
    </submittedName>
</protein>
<keyword evidence="2" id="KW-1185">Reference proteome</keyword>
<gene>
    <name evidence="1" type="ORF">PHPALM_11909</name>
</gene>
<evidence type="ECO:0000313" key="1">
    <source>
        <dbReference type="EMBL" id="POM71516.1"/>
    </source>
</evidence>